<protein>
    <submittedName>
        <fullName evidence="1">Uncharacterized protein</fullName>
    </submittedName>
</protein>
<dbReference type="Proteomes" id="UP001174909">
    <property type="component" value="Unassembled WGS sequence"/>
</dbReference>
<proteinExistence type="predicted"/>
<organism evidence="1 2">
    <name type="scientific">Geodia barretti</name>
    <name type="common">Barrett's horny sponge</name>
    <dbReference type="NCBI Taxonomy" id="519541"/>
    <lineage>
        <taxon>Eukaryota</taxon>
        <taxon>Metazoa</taxon>
        <taxon>Porifera</taxon>
        <taxon>Demospongiae</taxon>
        <taxon>Heteroscleromorpha</taxon>
        <taxon>Tetractinellida</taxon>
        <taxon>Astrophorina</taxon>
        <taxon>Geodiidae</taxon>
        <taxon>Geodia</taxon>
    </lineage>
</organism>
<dbReference type="AlphaFoldDB" id="A0AA35WYG3"/>
<dbReference type="Gene3D" id="3.10.105.10">
    <property type="entry name" value="Dipeptide-binding Protein, Domain 3"/>
    <property type="match status" value="1"/>
</dbReference>
<sequence>MLDKDGAGGWYTTHIDGQAITDLGSVRDGDGNIRIVVHSGLSERAPEVTDFLTKARPTDALIDELSALIRGGRIGIKPTTQAIKFLKNHENIWSRWLPTEGAEKVKAAIESGKTSLVNRKCIPDGGSGAGSPNCGT</sequence>
<dbReference type="EMBL" id="CASHTH010002945">
    <property type="protein sequence ID" value="CAI8037524.1"/>
    <property type="molecule type" value="Genomic_DNA"/>
</dbReference>
<accession>A0AA35WYG3</accession>
<keyword evidence="2" id="KW-1185">Reference proteome</keyword>
<name>A0AA35WYG3_GEOBA</name>
<gene>
    <name evidence="1" type="ORF">GBAR_LOCUS20988</name>
</gene>
<reference evidence="1" key="1">
    <citation type="submission" date="2023-03" db="EMBL/GenBank/DDBJ databases">
        <authorList>
            <person name="Steffen K."/>
            <person name="Cardenas P."/>
        </authorList>
    </citation>
    <scope>NUCLEOTIDE SEQUENCE</scope>
</reference>
<evidence type="ECO:0000313" key="1">
    <source>
        <dbReference type="EMBL" id="CAI8037524.1"/>
    </source>
</evidence>
<comment type="caution">
    <text evidence="1">The sequence shown here is derived from an EMBL/GenBank/DDBJ whole genome shotgun (WGS) entry which is preliminary data.</text>
</comment>
<evidence type="ECO:0000313" key="2">
    <source>
        <dbReference type="Proteomes" id="UP001174909"/>
    </source>
</evidence>
<dbReference type="SUPFAM" id="SSF53850">
    <property type="entry name" value="Periplasmic binding protein-like II"/>
    <property type="match status" value="1"/>
</dbReference>